<accession>A0A2I0U3K4</accession>
<protein>
    <submittedName>
        <fullName evidence="1">Rna-directed dna polymerase from mobile element jockey-like</fullName>
    </submittedName>
</protein>
<proteinExistence type="predicted"/>
<dbReference type="Proteomes" id="UP000233556">
    <property type="component" value="Unassembled WGS sequence"/>
</dbReference>
<dbReference type="GO" id="GO:0003964">
    <property type="term" value="F:RNA-directed DNA polymerase activity"/>
    <property type="evidence" value="ECO:0007669"/>
    <property type="project" value="UniProtKB-KW"/>
</dbReference>
<dbReference type="EMBL" id="KZ506249">
    <property type="protein sequence ID" value="PKU40553.1"/>
    <property type="molecule type" value="Genomic_DNA"/>
</dbReference>
<keyword evidence="1" id="KW-0548">Nucleotidyltransferase</keyword>
<name>A0A2I0U3K4_LIMLA</name>
<organism evidence="1 2">
    <name type="scientific">Limosa lapponica baueri</name>
    <dbReference type="NCBI Taxonomy" id="1758121"/>
    <lineage>
        <taxon>Eukaryota</taxon>
        <taxon>Metazoa</taxon>
        <taxon>Chordata</taxon>
        <taxon>Craniata</taxon>
        <taxon>Vertebrata</taxon>
        <taxon>Euteleostomi</taxon>
        <taxon>Archelosauria</taxon>
        <taxon>Archosauria</taxon>
        <taxon>Dinosauria</taxon>
        <taxon>Saurischia</taxon>
        <taxon>Theropoda</taxon>
        <taxon>Coelurosauria</taxon>
        <taxon>Aves</taxon>
        <taxon>Neognathae</taxon>
        <taxon>Neoaves</taxon>
        <taxon>Charadriiformes</taxon>
        <taxon>Scolopacidae</taxon>
        <taxon>Limosa</taxon>
    </lineage>
</organism>
<evidence type="ECO:0000313" key="2">
    <source>
        <dbReference type="Proteomes" id="UP000233556"/>
    </source>
</evidence>
<reference evidence="2" key="2">
    <citation type="submission" date="2017-12" db="EMBL/GenBank/DDBJ databases">
        <title>Genome sequence of the Bar-tailed Godwit (Limosa lapponica baueri).</title>
        <authorList>
            <person name="Lima N.C.B."/>
            <person name="Parody-Merino A.M."/>
            <person name="Battley P.F."/>
            <person name="Fidler A.E."/>
            <person name="Prosdocimi F."/>
        </authorList>
    </citation>
    <scope>NUCLEOTIDE SEQUENCE [LARGE SCALE GENOMIC DNA]</scope>
</reference>
<keyword evidence="2" id="KW-1185">Reference proteome</keyword>
<reference evidence="2" key="1">
    <citation type="submission" date="2017-11" db="EMBL/GenBank/DDBJ databases">
        <authorList>
            <person name="Lima N.C."/>
            <person name="Parody-Merino A.M."/>
            <person name="Battley P.F."/>
            <person name="Fidler A.E."/>
            <person name="Prosdocimi F."/>
        </authorList>
    </citation>
    <scope>NUCLEOTIDE SEQUENCE [LARGE SCALE GENOMIC DNA]</scope>
</reference>
<keyword evidence="1" id="KW-0808">Transferase</keyword>
<gene>
    <name evidence="1" type="ORF">llap_9138</name>
</gene>
<sequence length="390" mass="42835">MRLLESIEDNFLNQVIDSPTRGGVILDLVTNTSELIVTSRLEAAWAAVIMHWDGVRKAKAWLELTLASYGSQKRNVKESVPLLMSKNGKLVTTNEEKAEVHNNIFASVFTGNLSSHTSQVDGLEGRDWGSKVPPTVRENQVCDHLRNLNIQTSMGPNEMHSRVLSGIECTLSKFADDTKLSDAADTPEGQDAIQRDLDRLEKWAPANLRFNKAKCRVLHLGRGNSQYQCRVGDKGIESSPTKKDLGVSVDEKLDMTSNMYSQPRKPTVSWAASKEAWPTGQGWSFCPSTLLCKDPTWSTVSSSGALSWFEGTSPQHKKHIDLLKQVQTHKNVRGPKVDTALEVGPHQCRVQGDDHLSGPTHHAVPDTGQDAVGLLGHLGTLLACIQPAVH</sequence>
<keyword evidence="1" id="KW-0695">RNA-directed DNA polymerase</keyword>
<dbReference type="OrthoDB" id="9396613at2759"/>
<dbReference type="AlphaFoldDB" id="A0A2I0U3K4"/>
<dbReference type="PANTHER" id="PTHR33332">
    <property type="entry name" value="REVERSE TRANSCRIPTASE DOMAIN-CONTAINING PROTEIN"/>
    <property type="match status" value="1"/>
</dbReference>
<evidence type="ECO:0000313" key="1">
    <source>
        <dbReference type="EMBL" id="PKU40553.1"/>
    </source>
</evidence>